<dbReference type="PANTHER" id="PTHR34502">
    <property type="entry name" value="DUF6594 DOMAIN-CONTAINING PROTEIN-RELATED"/>
    <property type="match status" value="1"/>
</dbReference>
<dbReference type="PANTHER" id="PTHR34502:SF4">
    <property type="entry name" value="DUF6594 DOMAIN-CONTAINING PROTEIN"/>
    <property type="match status" value="1"/>
</dbReference>
<dbReference type="Pfam" id="PF20237">
    <property type="entry name" value="DUF6594"/>
    <property type="match status" value="1"/>
</dbReference>
<dbReference type="InterPro" id="IPR046529">
    <property type="entry name" value="DUF6594"/>
</dbReference>
<feature type="transmembrane region" description="Helical" evidence="1">
    <location>
        <begin position="219"/>
        <end position="243"/>
    </location>
</feature>
<evidence type="ECO:0000313" key="4">
    <source>
        <dbReference type="Proteomes" id="UP000701801"/>
    </source>
</evidence>
<keyword evidence="1" id="KW-1133">Transmembrane helix</keyword>
<keyword evidence="1" id="KW-0472">Membrane</keyword>
<dbReference type="EMBL" id="CAJVRM010000010">
    <property type="protein sequence ID" value="CAG8971107.1"/>
    <property type="molecule type" value="Genomic_DNA"/>
</dbReference>
<dbReference type="AlphaFoldDB" id="A0A9N9LEE0"/>
<gene>
    <name evidence="3" type="ORF">HYALB_00008583</name>
</gene>
<name>A0A9N9LEE0_9HELO</name>
<feature type="domain" description="DUF6594" evidence="2">
    <location>
        <begin position="18"/>
        <end position="289"/>
    </location>
</feature>
<protein>
    <recommendedName>
        <fullName evidence="2">DUF6594 domain-containing protein</fullName>
    </recommendedName>
</protein>
<accession>A0A9N9LEE0</accession>
<sequence>MNRTLQLGNRTTKPINGFPRVAQKLASDPDRTTTIFRRFDQLSSRNLLFLEAELAELEALQKRADEDDLRSTDRTTIECHSDWRKFEQYATEKDLNEDAVHPKQAERLNLALKIKERLSEYHEALAVHQVLLNAKAPAPTTVNAMRNWFLGGESGKIQPRPQLWGSSATMFDDPNDLVALRVPADQDRLSGFILNHFGRFFATDSNSDENSAHISERRLATVVAITSSILSAILLFGSITSLYFVHNPYAILGMLGGWTVLFAISVGWLTNAKRDSVFAATAAYSAVLVVFVSGNLGGVSPPSSVVLGN</sequence>
<dbReference type="OrthoDB" id="3533814at2759"/>
<organism evidence="3 4">
    <name type="scientific">Hymenoscyphus albidus</name>
    <dbReference type="NCBI Taxonomy" id="595503"/>
    <lineage>
        <taxon>Eukaryota</taxon>
        <taxon>Fungi</taxon>
        <taxon>Dikarya</taxon>
        <taxon>Ascomycota</taxon>
        <taxon>Pezizomycotina</taxon>
        <taxon>Leotiomycetes</taxon>
        <taxon>Helotiales</taxon>
        <taxon>Helotiaceae</taxon>
        <taxon>Hymenoscyphus</taxon>
    </lineage>
</organism>
<keyword evidence="1" id="KW-0812">Transmembrane</keyword>
<proteinExistence type="predicted"/>
<keyword evidence="4" id="KW-1185">Reference proteome</keyword>
<evidence type="ECO:0000256" key="1">
    <source>
        <dbReference type="SAM" id="Phobius"/>
    </source>
</evidence>
<feature type="transmembrane region" description="Helical" evidence="1">
    <location>
        <begin position="249"/>
        <end position="270"/>
    </location>
</feature>
<comment type="caution">
    <text evidence="3">The sequence shown here is derived from an EMBL/GenBank/DDBJ whole genome shotgun (WGS) entry which is preliminary data.</text>
</comment>
<feature type="transmembrane region" description="Helical" evidence="1">
    <location>
        <begin position="277"/>
        <end position="299"/>
    </location>
</feature>
<dbReference type="Proteomes" id="UP000701801">
    <property type="component" value="Unassembled WGS sequence"/>
</dbReference>
<reference evidence="3" key="1">
    <citation type="submission" date="2021-07" db="EMBL/GenBank/DDBJ databases">
        <authorList>
            <person name="Durling M."/>
        </authorList>
    </citation>
    <scope>NUCLEOTIDE SEQUENCE</scope>
</reference>
<evidence type="ECO:0000313" key="3">
    <source>
        <dbReference type="EMBL" id="CAG8971107.1"/>
    </source>
</evidence>
<evidence type="ECO:0000259" key="2">
    <source>
        <dbReference type="Pfam" id="PF20237"/>
    </source>
</evidence>